<keyword evidence="3" id="KW-1185">Reference proteome</keyword>
<sequence>MCFFIGHCLVNRNMFMYIWQYLYTSFLRFWLKWFIRQITGKCELQRICDGYSQGATRTMKTEYSLESSKSQILRNAVNAEECALEKHVKDIIKIKKINTEKDTQFKLSLQVCLLQISGYKKLFIDVENVRKQTFDSENKEHENKLLKLWNLLMPQVKLESRITKQWGDIGFQGDDPKTDFRGMGMLGLTNLVFFSEHHSEAARRVLSHSNHPKLGYSYAIVGINLTEMAYSLLKSGALKPHFYNLVPGNPRLEHFHKLYCYLAYEFDKFWFKEEPESIMEFNQYREKFHEKVKRLLLEADVTLTLKLDTKE</sequence>
<evidence type="ECO:0000313" key="2">
    <source>
        <dbReference type="EMBL" id="KAK6493167.1"/>
    </source>
</evidence>
<gene>
    <name evidence="2" type="ORF">HHUSO_G2680</name>
</gene>
<dbReference type="PANTHER" id="PTHR12771">
    <property type="entry name" value="ENGULFMENT AND CELL MOTILITY"/>
    <property type="match status" value="1"/>
</dbReference>
<evidence type="ECO:0000259" key="1">
    <source>
        <dbReference type="PROSITE" id="PS51335"/>
    </source>
</evidence>
<dbReference type="InterPro" id="IPR050868">
    <property type="entry name" value="ELMO_domain-containing"/>
</dbReference>
<dbReference type="Pfam" id="PF04727">
    <property type="entry name" value="ELMO_CED12"/>
    <property type="match status" value="1"/>
</dbReference>
<dbReference type="EMBL" id="JAHFZB010000002">
    <property type="protein sequence ID" value="KAK6493167.1"/>
    <property type="molecule type" value="Genomic_DNA"/>
</dbReference>
<dbReference type="PANTHER" id="PTHR12771:SF47">
    <property type="entry name" value="ELMO DOMAIN-CONTAINING PROTEIN 2"/>
    <property type="match status" value="1"/>
</dbReference>
<proteinExistence type="predicted"/>
<dbReference type="PROSITE" id="PS51335">
    <property type="entry name" value="ELMO"/>
    <property type="match status" value="1"/>
</dbReference>
<evidence type="ECO:0000313" key="3">
    <source>
        <dbReference type="Proteomes" id="UP001369086"/>
    </source>
</evidence>
<accession>A0ABR1A7V5</accession>
<dbReference type="Proteomes" id="UP001369086">
    <property type="component" value="Unassembled WGS sequence"/>
</dbReference>
<feature type="domain" description="ELMO" evidence="1">
    <location>
        <begin position="140"/>
        <end position="296"/>
    </location>
</feature>
<dbReference type="InterPro" id="IPR006816">
    <property type="entry name" value="ELMO_dom"/>
</dbReference>
<comment type="caution">
    <text evidence="2">The sequence shown here is derived from an EMBL/GenBank/DDBJ whole genome shotgun (WGS) entry which is preliminary data.</text>
</comment>
<name>A0ABR1A7V5_HUSHU</name>
<reference evidence="2 3" key="1">
    <citation type="submission" date="2021-05" db="EMBL/GenBank/DDBJ databases">
        <authorList>
            <person name="Zahm M."/>
            <person name="Klopp C."/>
            <person name="Cabau C."/>
            <person name="Kuhl H."/>
            <person name="Suciu R."/>
            <person name="Ciorpac M."/>
            <person name="Holostenco D."/>
            <person name="Gessner J."/>
            <person name="Wuertz S."/>
            <person name="Hohne C."/>
            <person name="Stock M."/>
            <person name="Gislard M."/>
            <person name="Lluch J."/>
            <person name="Milhes M."/>
            <person name="Lampietro C."/>
            <person name="Lopez Roques C."/>
            <person name="Donnadieu C."/>
            <person name="Du K."/>
            <person name="Schartl M."/>
            <person name="Guiguen Y."/>
        </authorList>
    </citation>
    <scope>NUCLEOTIDE SEQUENCE [LARGE SCALE GENOMIC DNA]</scope>
    <source>
        <strain evidence="2">Hh-F2</strain>
        <tissue evidence="2">Blood</tissue>
    </source>
</reference>
<protein>
    <submittedName>
        <fullName evidence="2">ELMO domain-containing protein 2</fullName>
    </submittedName>
</protein>
<organism evidence="2 3">
    <name type="scientific">Huso huso</name>
    <name type="common">Beluga</name>
    <name type="synonym">Acipenser huso</name>
    <dbReference type="NCBI Taxonomy" id="61971"/>
    <lineage>
        <taxon>Eukaryota</taxon>
        <taxon>Metazoa</taxon>
        <taxon>Chordata</taxon>
        <taxon>Craniata</taxon>
        <taxon>Vertebrata</taxon>
        <taxon>Euteleostomi</taxon>
        <taxon>Actinopterygii</taxon>
        <taxon>Chondrostei</taxon>
        <taxon>Acipenseriformes</taxon>
        <taxon>Acipenseridae</taxon>
        <taxon>Huso</taxon>
    </lineage>
</organism>